<accession>A0A1I3NLK9</accession>
<protein>
    <submittedName>
        <fullName evidence="3">Ig-like domain (Group 2)</fullName>
    </submittedName>
</protein>
<dbReference type="SUPFAM" id="SSF49373">
    <property type="entry name" value="Invasin/intimin cell-adhesion fragments"/>
    <property type="match status" value="5"/>
</dbReference>
<dbReference type="EMBL" id="FORT01000002">
    <property type="protein sequence ID" value="SFJ10042.1"/>
    <property type="molecule type" value="Genomic_DNA"/>
</dbReference>
<feature type="chain" id="PRO_5038741068" evidence="1">
    <location>
        <begin position="33"/>
        <end position="437"/>
    </location>
</feature>
<evidence type="ECO:0000313" key="4">
    <source>
        <dbReference type="Proteomes" id="UP000198915"/>
    </source>
</evidence>
<dbReference type="RefSeq" id="WP_092266631.1">
    <property type="nucleotide sequence ID" value="NZ_FORT01000002.1"/>
</dbReference>
<feature type="signal peptide" evidence="1">
    <location>
        <begin position="1"/>
        <end position="32"/>
    </location>
</feature>
<dbReference type="STRING" id="1884381.SAMN05518846_102106"/>
<feature type="domain" description="BIG2" evidence="2">
    <location>
        <begin position="197"/>
        <end position="275"/>
    </location>
</feature>
<reference evidence="4" key="1">
    <citation type="submission" date="2016-10" db="EMBL/GenBank/DDBJ databases">
        <authorList>
            <person name="Varghese N."/>
            <person name="Submissions S."/>
        </authorList>
    </citation>
    <scope>NUCLEOTIDE SEQUENCE [LARGE SCALE GENOMIC DNA]</scope>
    <source>
        <strain evidence="4">OK042</strain>
    </source>
</reference>
<sequence>MNQMKRRIFQTLTLALATTCAVHFGLPTSTYAQTTVQAQAEGLKANVNVVNLKTGKTATVKLTYNGQALDASRATWSVNNTGIATVNKGVVTAKSPGMTYLYAKYNGKTVSIKVSVSDPDKLTSSETKVTMKKGKEQTITLRYNGKALESKKGTWTTSNSSVATVSKGVITAKSNGTAIIRATYAGLTVSIEVTVDGTSSGKLEANESELNLDKGDKKTIKLRYDDESLAGSKATWSTSKSSVATVDDGVVTAKGKGTAIITAKYKGYEVEIEVNVDGSSSGKLEVKDDEISLKKGEKETIKLTYDGKSVSASSATWSTSKSSVATVSKGVVTAKGKGSAIITAKYKGYEVEVEVTVKDSNQLEVDDTSITIKKGKKETIDLYYDDKFLTASKATWSTSNSSVATVNKGVVTAKKKGTATITAKYKDESVKIKVTVN</sequence>
<evidence type="ECO:0000259" key="2">
    <source>
        <dbReference type="SMART" id="SM00635"/>
    </source>
</evidence>
<dbReference type="AlphaFoldDB" id="A0A1I3NLK9"/>
<feature type="domain" description="BIG2" evidence="2">
    <location>
        <begin position="280"/>
        <end position="356"/>
    </location>
</feature>
<dbReference type="Proteomes" id="UP000198915">
    <property type="component" value="Unassembled WGS sequence"/>
</dbReference>
<organism evidence="3 4">
    <name type="scientific">Brevibacillus centrosporus</name>
    <dbReference type="NCBI Taxonomy" id="54910"/>
    <lineage>
        <taxon>Bacteria</taxon>
        <taxon>Bacillati</taxon>
        <taxon>Bacillota</taxon>
        <taxon>Bacilli</taxon>
        <taxon>Bacillales</taxon>
        <taxon>Paenibacillaceae</taxon>
        <taxon>Brevibacillus</taxon>
    </lineage>
</organism>
<keyword evidence="4" id="KW-1185">Reference proteome</keyword>
<feature type="domain" description="BIG2" evidence="2">
    <location>
        <begin position="118"/>
        <end position="194"/>
    </location>
</feature>
<feature type="domain" description="BIG2" evidence="2">
    <location>
        <begin position="359"/>
        <end position="435"/>
    </location>
</feature>
<dbReference type="InterPro" id="IPR008964">
    <property type="entry name" value="Invasin/intimin_cell_adhesion"/>
</dbReference>
<feature type="domain" description="BIG2" evidence="2">
    <location>
        <begin position="43"/>
        <end position="115"/>
    </location>
</feature>
<dbReference type="Gene3D" id="2.60.40.1080">
    <property type="match status" value="5"/>
</dbReference>
<dbReference type="InterPro" id="IPR003343">
    <property type="entry name" value="Big_2"/>
</dbReference>
<evidence type="ECO:0000256" key="1">
    <source>
        <dbReference type="SAM" id="SignalP"/>
    </source>
</evidence>
<dbReference type="SMART" id="SM00635">
    <property type="entry name" value="BID_2"/>
    <property type="match status" value="5"/>
</dbReference>
<dbReference type="Pfam" id="PF02368">
    <property type="entry name" value="Big_2"/>
    <property type="match status" value="1"/>
</dbReference>
<name>A0A1I3NLK9_9BACL</name>
<keyword evidence="1" id="KW-0732">Signal</keyword>
<proteinExistence type="predicted"/>
<evidence type="ECO:0000313" key="3">
    <source>
        <dbReference type="EMBL" id="SFJ10042.1"/>
    </source>
</evidence>
<gene>
    <name evidence="3" type="ORF">SAMN05518846_102106</name>
</gene>